<dbReference type="Proteomes" id="UP000750711">
    <property type="component" value="Unassembled WGS sequence"/>
</dbReference>
<keyword evidence="3" id="KW-1185">Reference proteome</keyword>
<dbReference type="Gene3D" id="3.40.630.30">
    <property type="match status" value="1"/>
</dbReference>
<proteinExistence type="predicted"/>
<dbReference type="GO" id="GO:0016747">
    <property type="term" value="F:acyltransferase activity, transferring groups other than amino-acyl groups"/>
    <property type="evidence" value="ECO:0007669"/>
    <property type="project" value="InterPro"/>
</dbReference>
<dbReference type="InterPro" id="IPR016181">
    <property type="entry name" value="Acyl_CoA_acyltransferase"/>
</dbReference>
<evidence type="ECO:0000259" key="1">
    <source>
        <dbReference type="PROSITE" id="PS51186"/>
    </source>
</evidence>
<sequence>MEQTVTTAVVESVQALNGRAGKAIYTPDEVRILTIDEYHEAARCLALAFAKDEVARYFIDTKDMADCSEEEKWNLHVNILEYIVAAHCYSGVVTAIGSNYDAVALWWVLCPSRFAVGVQADRVRMPPGKNLDDWLTILRSGLWRLHYKLSAEGRKRFFSEFLPLLHDTKQDILGERDDHSYYLVYLGSRPSSRGKGYAKKLVQYMTKKADVENLPTYLECSANANVEYYEKFGFELRRKVYLFRGEKPVGLDIMVREPPSRRDPTVNGPARPV</sequence>
<dbReference type="InterPro" id="IPR052523">
    <property type="entry name" value="Trichothecene_AcTrans"/>
</dbReference>
<protein>
    <recommendedName>
        <fullName evidence="1">N-acetyltransferase domain-containing protein</fullName>
    </recommendedName>
</protein>
<dbReference type="EMBL" id="JAGHQM010000827">
    <property type="protein sequence ID" value="KAH0558499.1"/>
    <property type="molecule type" value="Genomic_DNA"/>
</dbReference>
<accession>A0A9P8RNC9</accession>
<dbReference type="PROSITE" id="PS51186">
    <property type="entry name" value="GNAT"/>
    <property type="match status" value="1"/>
</dbReference>
<organism evidence="2 3">
    <name type="scientific">Trichoglossum hirsutum</name>
    <dbReference type="NCBI Taxonomy" id="265104"/>
    <lineage>
        <taxon>Eukaryota</taxon>
        <taxon>Fungi</taxon>
        <taxon>Dikarya</taxon>
        <taxon>Ascomycota</taxon>
        <taxon>Pezizomycotina</taxon>
        <taxon>Geoglossomycetes</taxon>
        <taxon>Geoglossales</taxon>
        <taxon>Geoglossaceae</taxon>
        <taxon>Trichoglossum</taxon>
    </lineage>
</organism>
<evidence type="ECO:0000313" key="3">
    <source>
        <dbReference type="Proteomes" id="UP000750711"/>
    </source>
</evidence>
<dbReference type="Pfam" id="PF13508">
    <property type="entry name" value="Acetyltransf_7"/>
    <property type="match status" value="1"/>
</dbReference>
<gene>
    <name evidence="2" type="ORF">GP486_004841</name>
</gene>
<dbReference type="AlphaFoldDB" id="A0A9P8RNC9"/>
<name>A0A9P8RNC9_9PEZI</name>
<dbReference type="PANTHER" id="PTHR42791">
    <property type="entry name" value="GNAT FAMILY ACETYLTRANSFERASE"/>
    <property type="match status" value="1"/>
</dbReference>
<dbReference type="SUPFAM" id="SSF55729">
    <property type="entry name" value="Acyl-CoA N-acyltransferases (Nat)"/>
    <property type="match status" value="1"/>
</dbReference>
<reference evidence="2" key="1">
    <citation type="submission" date="2021-03" db="EMBL/GenBank/DDBJ databases">
        <title>Comparative genomics and phylogenomic investigation of the class Geoglossomycetes provide insights into ecological specialization and systematics.</title>
        <authorList>
            <person name="Melie T."/>
            <person name="Pirro S."/>
            <person name="Miller A.N."/>
            <person name="Quandt A."/>
        </authorList>
    </citation>
    <scope>NUCLEOTIDE SEQUENCE</scope>
    <source>
        <strain evidence="2">CAQ_001_2017</strain>
    </source>
</reference>
<evidence type="ECO:0000313" key="2">
    <source>
        <dbReference type="EMBL" id="KAH0558499.1"/>
    </source>
</evidence>
<dbReference type="InterPro" id="IPR000182">
    <property type="entry name" value="GNAT_dom"/>
</dbReference>
<feature type="domain" description="N-acetyltransferase" evidence="1">
    <location>
        <begin position="121"/>
        <end position="250"/>
    </location>
</feature>
<comment type="caution">
    <text evidence="2">The sequence shown here is derived from an EMBL/GenBank/DDBJ whole genome shotgun (WGS) entry which is preliminary data.</text>
</comment>
<dbReference type="PANTHER" id="PTHR42791:SF1">
    <property type="entry name" value="N-ACETYLTRANSFERASE DOMAIN-CONTAINING PROTEIN"/>
    <property type="match status" value="1"/>
</dbReference>